<dbReference type="EMBL" id="AP015041">
    <property type="protein sequence ID" value="BAT94009.1"/>
    <property type="molecule type" value="Genomic_DNA"/>
</dbReference>
<evidence type="ECO:0000313" key="2">
    <source>
        <dbReference type="Proteomes" id="UP000291084"/>
    </source>
</evidence>
<sequence length="97" mass="10723">MPTIISYLNNHSLELPSPLEPTYFGSGNICDPKSEPTQKDLNSFLFKTCKEAVDEAAESPIGLKKYATREARMSGFQTLYCQAECTPDLSPMTAENV</sequence>
<keyword evidence="2" id="KW-1185">Reference proteome</keyword>
<organism evidence="1 2">
    <name type="scientific">Vigna angularis var. angularis</name>
    <dbReference type="NCBI Taxonomy" id="157739"/>
    <lineage>
        <taxon>Eukaryota</taxon>
        <taxon>Viridiplantae</taxon>
        <taxon>Streptophyta</taxon>
        <taxon>Embryophyta</taxon>
        <taxon>Tracheophyta</taxon>
        <taxon>Spermatophyta</taxon>
        <taxon>Magnoliopsida</taxon>
        <taxon>eudicotyledons</taxon>
        <taxon>Gunneridae</taxon>
        <taxon>Pentapetalae</taxon>
        <taxon>rosids</taxon>
        <taxon>fabids</taxon>
        <taxon>Fabales</taxon>
        <taxon>Fabaceae</taxon>
        <taxon>Papilionoideae</taxon>
        <taxon>50 kb inversion clade</taxon>
        <taxon>NPAAA clade</taxon>
        <taxon>indigoferoid/millettioid clade</taxon>
        <taxon>Phaseoleae</taxon>
        <taxon>Vigna</taxon>
    </lineage>
</organism>
<dbReference type="Proteomes" id="UP000291084">
    <property type="component" value="Chromosome 8"/>
</dbReference>
<dbReference type="AlphaFoldDB" id="A0A0S3SMF0"/>
<protein>
    <submittedName>
        <fullName evidence="1">Uncharacterized protein</fullName>
    </submittedName>
</protein>
<gene>
    <name evidence="1" type="primary">Vigan.08G057500</name>
    <name evidence="1" type="ORF">VIGAN_08057500</name>
</gene>
<proteinExistence type="predicted"/>
<name>A0A0S3SMF0_PHAAN</name>
<dbReference type="Gene3D" id="3.30.430.20">
    <property type="entry name" value="Gnk2 domain, C-X8-C-X2-C motif"/>
    <property type="match status" value="1"/>
</dbReference>
<evidence type="ECO:0000313" key="1">
    <source>
        <dbReference type="EMBL" id="BAT94009.1"/>
    </source>
</evidence>
<accession>A0A0S3SMF0</accession>
<reference evidence="1 2" key="1">
    <citation type="journal article" date="2015" name="Sci. Rep.">
        <title>The power of single molecule real-time sequencing technology in the de novo assembly of a eukaryotic genome.</title>
        <authorList>
            <person name="Sakai H."/>
            <person name="Naito K."/>
            <person name="Ogiso-Tanaka E."/>
            <person name="Takahashi Y."/>
            <person name="Iseki K."/>
            <person name="Muto C."/>
            <person name="Satou K."/>
            <person name="Teruya K."/>
            <person name="Shiroma A."/>
            <person name="Shimoji M."/>
            <person name="Hirano T."/>
            <person name="Itoh T."/>
            <person name="Kaga A."/>
            <person name="Tomooka N."/>
        </authorList>
    </citation>
    <scope>NUCLEOTIDE SEQUENCE [LARGE SCALE GENOMIC DNA]</scope>
    <source>
        <strain evidence="2">cv. Shumari</strain>
    </source>
</reference>
<dbReference type="InterPro" id="IPR038408">
    <property type="entry name" value="GNK2_sf"/>
</dbReference>